<sequence>MPFKLLLIVLKLWISYSSQPGCPVISCKPLSKKFCAELNGKQLFINSDPPFSDDYACSLLQIVTAYNQIPKITPTTRYEFPVRPKPKPDDFGGYNSWHIKYKWNENNTLAEGTHPKPCQIDKDCLLIIGEYGFCNCGFDGNYYCQPKIDDIPGVREESKDNNDNTMALEHWVWYKRKVNYYVWTKVLPECAIDLLYDVKEYSRRKP</sequence>
<gene>
    <name evidence="2" type="ORF">BSTOLATCC_MIC59740</name>
</gene>
<dbReference type="EMBL" id="CAJZBQ010000057">
    <property type="protein sequence ID" value="CAG9333931.1"/>
    <property type="molecule type" value="Genomic_DNA"/>
</dbReference>
<reference evidence="2" key="1">
    <citation type="submission" date="2021-09" db="EMBL/GenBank/DDBJ databases">
        <authorList>
            <consortium name="AG Swart"/>
            <person name="Singh M."/>
            <person name="Singh A."/>
            <person name="Seah K."/>
            <person name="Emmerich C."/>
        </authorList>
    </citation>
    <scope>NUCLEOTIDE SEQUENCE</scope>
    <source>
        <strain evidence="2">ATCC30299</strain>
    </source>
</reference>
<feature type="signal peptide" evidence="1">
    <location>
        <begin position="1"/>
        <end position="17"/>
    </location>
</feature>
<proteinExistence type="predicted"/>
<dbReference type="Proteomes" id="UP001162131">
    <property type="component" value="Unassembled WGS sequence"/>
</dbReference>
<protein>
    <recommendedName>
        <fullName evidence="4">EGF-like domain-containing protein</fullName>
    </recommendedName>
</protein>
<comment type="caution">
    <text evidence="2">The sequence shown here is derived from an EMBL/GenBank/DDBJ whole genome shotgun (WGS) entry which is preliminary data.</text>
</comment>
<keyword evidence="3" id="KW-1185">Reference proteome</keyword>
<dbReference type="AlphaFoldDB" id="A0AAU9KE88"/>
<evidence type="ECO:0000256" key="1">
    <source>
        <dbReference type="SAM" id="SignalP"/>
    </source>
</evidence>
<accession>A0AAU9KE88</accession>
<organism evidence="2 3">
    <name type="scientific">Blepharisma stoltei</name>
    <dbReference type="NCBI Taxonomy" id="1481888"/>
    <lineage>
        <taxon>Eukaryota</taxon>
        <taxon>Sar</taxon>
        <taxon>Alveolata</taxon>
        <taxon>Ciliophora</taxon>
        <taxon>Postciliodesmatophora</taxon>
        <taxon>Heterotrichea</taxon>
        <taxon>Heterotrichida</taxon>
        <taxon>Blepharismidae</taxon>
        <taxon>Blepharisma</taxon>
    </lineage>
</organism>
<evidence type="ECO:0000313" key="3">
    <source>
        <dbReference type="Proteomes" id="UP001162131"/>
    </source>
</evidence>
<name>A0AAU9KE88_9CILI</name>
<evidence type="ECO:0000313" key="2">
    <source>
        <dbReference type="EMBL" id="CAG9333931.1"/>
    </source>
</evidence>
<feature type="chain" id="PRO_5043549592" description="EGF-like domain-containing protein" evidence="1">
    <location>
        <begin position="18"/>
        <end position="206"/>
    </location>
</feature>
<evidence type="ECO:0008006" key="4">
    <source>
        <dbReference type="Google" id="ProtNLM"/>
    </source>
</evidence>
<keyword evidence="1" id="KW-0732">Signal</keyword>